<comment type="caution">
    <text evidence="6">The sequence shown here is derived from an EMBL/GenBank/DDBJ whole genome shotgun (WGS) entry which is preliminary data.</text>
</comment>
<dbReference type="PROSITE" id="PS51039">
    <property type="entry name" value="ZF_AN1"/>
    <property type="match status" value="2"/>
</dbReference>
<evidence type="ECO:0000256" key="2">
    <source>
        <dbReference type="ARBA" id="ARBA00022771"/>
    </source>
</evidence>
<feature type="domain" description="AN1-type" evidence="5">
    <location>
        <begin position="25"/>
        <end position="73"/>
    </location>
</feature>
<feature type="domain" description="AN1-type" evidence="5">
    <location>
        <begin position="91"/>
        <end position="143"/>
    </location>
</feature>
<dbReference type="GO" id="GO:0008270">
    <property type="term" value="F:zinc ion binding"/>
    <property type="evidence" value="ECO:0007669"/>
    <property type="project" value="UniProtKB-KW"/>
</dbReference>
<keyword evidence="7" id="KW-1185">Reference proteome</keyword>
<dbReference type="GO" id="GO:0005737">
    <property type="term" value="C:cytoplasm"/>
    <property type="evidence" value="ECO:0007669"/>
    <property type="project" value="TreeGrafter"/>
</dbReference>
<keyword evidence="2 4" id="KW-0863">Zinc-finger</keyword>
<evidence type="ECO:0000259" key="5">
    <source>
        <dbReference type="PROSITE" id="PS51039"/>
    </source>
</evidence>
<evidence type="ECO:0000313" key="7">
    <source>
        <dbReference type="Proteomes" id="UP001161017"/>
    </source>
</evidence>
<dbReference type="SUPFAM" id="SSF118310">
    <property type="entry name" value="AN1-like Zinc finger"/>
    <property type="match status" value="2"/>
</dbReference>
<evidence type="ECO:0000256" key="4">
    <source>
        <dbReference type="PROSITE-ProRule" id="PRU00449"/>
    </source>
</evidence>
<name>A0AA43TRM8_9LECA</name>
<keyword evidence="1" id="KW-0479">Metal-binding</keyword>
<dbReference type="SMART" id="SM00154">
    <property type="entry name" value="ZnF_AN1"/>
    <property type="match status" value="2"/>
</dbReference>
<dbReference type="InterPro" id="IPR035896">
    <property type="entry name" value="AN1-like_Znf"/>
</dbReference>
<proteinExistence type="predicted"/>
<dbReference type="Pfam" id="PF25327">
    <property type="entry name" value="UBL_ZFAND1"/>
    <property type="match status" value="1"/>
</dbReference>
<dbReference type="Pfam" id="PF01428">
    <property type="entry name" value="zf-AN1"/>
    <property type="match status" value="2"/>
</dbReference>
<dbReference type="EMBL" id="JAPUFD010000008">
    <property type="protein sequence ID" value="MDI1488866.1"/>
    <property type="molecule type" value="Genomic_DNA"/>
</dbReference>
<evidence type="ECO:0000313" key="6">
    <source>
        <dbReference type="EMBL" id="MDI1488866.1"/>
    </source>
</evidence>
<dbReference type="Gene3D" id="4.10.1110.10">
    <property type="entry name" value="AN1-like Zinc finger"/>
    <property type="match status" value="2"/>
</dbReference>
<dbReference type="AlphaFoldDB" id="A0AA43TRM8"/>
<dbReference type="PANTHER" id="PTHR14677:SF40">
    <property type="entry name" value="CDC48-ASSOCIATED UBIQUITIN-LIKE_ZINC FINGER PROTEIN 1"/>
    <property type="match status" value="1"/>
</dbReference>
<dbReference type="InterPro" id="IPR000058">
    <property type="entry name" value="Znf_AN1"/>
</dbReference>
<dbReference type="InterPro" id="IPR057358">
    <property type="entry name" value="UBL_ZFAND1-like"/>
</dbReference>
<sequence length="300" mass="32398">MASTSDPSTLSAEAESFTSMQGDVEAIGSHCQYTYCNVLDFLPFRCESCRGTYCLDHRTETGHKCPKAGEWAAALRKAASTSQDAAGKPTLATGTQCSQPSCKTFINTLNAVGVSCQGCNRQYCLKHRLREDHDCAKLVPIGARPAQGPSQADKAKAALSRLKLWSKDKQASVVPRPKPSSAATRVAATNKLKQAAKGDDKIPVDKRVYLYVEAEASTTSSKLPKGSFWYGRDWSVGRMLDAAAKGLQVENVNNRVEGEEERLRIFHVEAGRLLNFSEKVGDACVTGNTIVLLRGIGPAP</sequence>
<organism evidence="6 7">
    <name type="scientific">Ramalina farinacea</name>
    <dbReference type="NCBI Taxonomy" id="258253"/>
    <lineage>
        <taxon>Eukaryota</taxon>
        <taxon>Fungi</taxon>
        <taxon>Dikarya</taxon>
        <taxon>Ascomycota</taxon>
        <taxon>Pezizomycotina</taxon>
        <taxon>Lecanoromycetes</taxon>
        <taxon>OSLEUM clade</taxon>
        <taxon>Lecanoromycetidae</taxon>
        <taxon>Lecanorales</taxon>
        <taxon>Lecanorineae</taxon>
        <taxon>Ramalinaceae</taxon>
        <taxon>Ramalina</taxon>
    </lineage>
</organism>
<dbReference type="Proteomes" id="UP001161017">
    <property type="component" value="Unassembled WGS sequence"/>
</dbReference>
<gene>
    <name evidence="6" type="ORF">OHK93_008142</name>
</gene>
<evidence type="ECO:0000256" key="1">
    <source>
        <dbReference type="ARBA" id="ARBA00022723"/>
    </source>
</evidence>
<evidence type="ECO:0000256" key="3">
    <source>
        <dbReference type="ARBA" id="ARBA00022833"/>
    </source>
</evidence>
<dbReference type="PANTHER" id="PTHR14677">
    <property type="entry name" value="ARSENITE INDUCUBLE RNA ASSOCIATED PROTEIN AIP-1-RELATED"/>
    <property type="match status" value="1"/>
</dbReference>
<protein>
    <recommendedName>
        <fullName evidence="5">AN1-type domain-containing protein</fullName>
    </recommendedName>
</protein>
<reference evidence="6" key="1">
    <citation type="journal article" date="2023" name="Genome Biol. Evol.">
        <title>First Whole Genome Sequence and Flow Cytometry Genome Size Data for the Lichen-Forming Fungus Ramalina farinacea (Ascomycota).</title>
        <authorList>
            <person name="Llewellyn T."/>
            <person name="Mian S."/>
            <person name="Hill R."/>
            <person name="Leitch I.J."/>
            <person name="Gaya E."/>
        </authorList>
    </citation>
    <scope>NUCLEOTIDE SEQUENCE</scope>
    <source>
        <strain evidence="6">LIQ254RAFAR</strain>
    </source>
</reference>
<keyword evidence="3" id="KW-0862">Zinc</keyword>
<accession>A0AA43TRM8</accession>